<organism evidence="5 6">
    <name type="scientific">Iris pallida</name>
    <name type="common">Sweet iris</name>
    <dbReference type="NCBI Taxonomy" id="29817"/>
    <lineage>
        <taxon>Eukaryota</taxon>
        <taxon>Viridiplantae</taxon>
        <taxon>Streptophyta</taxon>
        <taxon>Embryophyta</taxon>
        <taxon>Tracheophyta</taxon>
        <taxon>Spermatophyta</taxon>
        <taxon>Magnoliopsida</taxon>
        <taxon>Liliopsida</taxon>
        <taxon>Asparagales</taxon>
        <taxon>Iridaceae</taxon>
        <taxon>Iridoideae</taxon>
        <taxon>Irideae</taxon>
        <taxon>Iris</taxon>
    </lineage>
</organism>
<gene>
    <name evidence="5" type="ORF">M6B38_165240</name>
</gene>
<keyword evidence="1" id="KW-0175">Coiled coil</keyword>
<evidence type="ECO:0000256" key="2">
    <source>
        <dbReference type="SAM" id="MobiDB-lite"/>
    </source>
</evidence>
<comment type="caution">
    <text evidence="5">The sequence shown here is derived from an EMBL/GenBank/DDBJ whole genome shotgun (WGS) entry which is preliminary data.</text>
</comment>
<evidence type="ECO:0000259" key="4">
    <source>
        <dbReference type="Pfam" id="PF04783"/>
    </source>
</evidence>
<feature type="region of interest" description="Disordered" evidence="2">
    <location>
        <begin position="212"/>
        <end position="243"/>
    </location>
</feature>
<accession>A0AAX6EXH6</accession>
<dbReference type="Pfam" id="PF04783">
    <property type="entry name" value="DUF630"/>
    <property type="match status" value="1"/>
</dbReference>
<keyword evidence="6" id="KW-1185">Reference proteome</keyword>
<feature type="region of interest" description="Disordered" evidence="2">
    <location>
        <begin position="257"/>
        <end position="323"/>
    </location>
</feature>
<feature type="domain" description="DUF630" evidence="4">
    <location>
        <begin position="1"/>
        <end position="58"/>
    </location>
</feature>
<dbReference type="Pfam" id="PF04782">
    <property type="entry name" value="DUF632"/>
    <property type="match status" value="1"/>
</dbReference>
<proteinExistence type="predicted"/>
<reference evidence="5" key="1">
    <citation type="journal article" date="2023" name="GigaByte">
        <title>Genome assembly of the bearded iris, Iris pallida Lam.</title>
        <authorList>
            <person name="Bruccoleri R.E."/>
            <person name="Oakeley E.J."/>
            <person name="Faust A.M.E."/>
            <person name="Altorfer M."/>
            <person name="Dessus-Babus S."/>
            <person name="Burckhardt D."/>
            <person name="Oertli M."/>
            <person name="Naumann U."/>
            <person name="Petersen F."/>
            <person name="Wong J."/>
        </authorList>
    </citation>
    <scope>NUCLEOTIDE SEQUENCE</scope>
    <source>
        <strain evidence="5">GSM-AAB239-AS_SAM_17_03QT</strain>
    </source>
</reference>
<dbReference type="EMBL" id="JANAVB010033219">
    <property type="protein sequence ID" value="KAJ6808713.1"/>
    <property type="molecule type" value="Genomic_DNA"/>
</dbReference>
<feature type="coiled-coil region" evidence="1">
    <location>
        <begin position="735"/>
        <end position="762"/>
    </location>
</feature>
<evidence type="ECO:0000313" key="6">
    <source>
        <dbReference type="Proteomes" id="UP001140949"/>
    </source>
</evidence>
<reference evidence="5" key="2">
    <citation type="submission" date="2023-04" db="EMBL/GenBank/DDBJ databases">
        <authorList>
            <person name="Bruccoleri R.E."/>
            <person name="Oakeley E.J."/>
            <person name="Faust A.-M."/>
            <person name="Dessus-Babus S."/>
            <person name="Altorfer M."/>
            <person name="Burckhardt D."/>
            <person name="Oertli M."/>
            <person name="Naumann U."/>
            <person name="Petersen F."/>
            <person name="Wong J."/>
        </authorList>
    </citation>
    <scope>NUCLEOTIDE SEQUENCE</scope>
    <source>
        <strain evidence="5">GSM-AAB239-AS_SAM_17_03QT</strain>
        <tissue evidence="5">Leaf</tissue>
    </source>
</reference>
<protein>
    <submittedName>
        <fullName evidence="5">Uncharacterized protein</fullName>
    </submittedName>
</protein>
<dbReference type="InterPro" id="IPR006867">
    <property type="entry name" value="DUF632"/>
</dbReference>
<dbReference type="PANTHER" id="PTHR21450:SF6">
    <property type="entry name" value="EXPRESSED PROTEIN"/>
    <property type="match status" value="1"/>
</dbReference>
<evidence type="ECO:0000259" key="3">
    <source>
        <dbReference type="Pfam" id="PF04782"/>
    </source>
</evidence>
<evidence type="ECO:0000256" key="1">
    <source>
        <dbReference type="SAM" id="Coils"/>
    </source>
</evidence>
<sequence length="763" mass="85612">MGASSSKIEDDKALILCRERKQFVRQALERRCSLAVAHVAYIQSLRNTGTALGRFVEPDVPVESSLYTTSTSATPEPLALTEKSNSQFSNSSPSFSQHVETSEPLSLTPSPLYSSRFHASHMKAARTSSTTVKERPPVAVTGTVQVSTPPKHSASLLDETFEAPPPPGTPPWDYFGLFHPIDNQFSNQEVKGLSHGMENSDDIRCLREEEGIPELEEEGEDASTTGGRDDHSMDSDDEFDQPPTESLVRMYKNRTEELDQPLTDSLPAVSSMGSFASETEHQNGEKPAVSNGLYETDGTSEVAPSKTTSSGVTLLRNGREKELPSESKVPVKDFFSCMKETEDLFLRASDSGREVLRMLEANKVQFRPLVAEEIAHKPTLSAYFTACFSCCTEEAPFPQAAPAPNEMKYLTWHRSASSRSSSSRNLGPTSKDDTDSLGNNLFSGICMNSGSHAATLDRLYAWERKLYDEVKASGIIRREYDMKCKLLRHQDSKGESQYKIDRTRASIKDLHSRIRVAIHRIESISKTIEEIRDKELQPQLEELIGGLTRMWTMMFSYHKHQYDIISAASSNGGTKLSSVHSESRRQATTLLQFELASLCSSFTKWITSQESYVQSINEWLLKCVILISVQHKSSRRRKQQFSPRRNIAPAIFVTCRDWLRLLEKLPTKEVTDAIKDLLEVTTHFLPHPEKGHRTRNPGGSYEELHRADTMVDWSLIYDSLQSGMVVFLDRLKSFAEASMVNYEGLQKEINEARDAYERAGTRS</sequence>
<dbReference type="AlphaFoldDB" id="A0AAX6EXH6"/>
<feature type="domain" description="DUF632" evidence="3">
    <location>
        <begin position="335"/>
        <end position="680"/>
    </location>
</feature>
<feature type="compositionally biased region" description="Acidic residues" evidence="2">
    <location>
        <begin position="212"/>
        <end position="221"/>
    </location>
</feature>
<dbReference type="PANTHER" id="PTHR21450">
    <property type="entry name" value="PROTEIN ALTERED PHOSPHATE STARVATION RESPONSE 1"/>
    <property type="match status" value="1"/>
</dbReference>
<dbReference type="InterPro" id="IPR006868">
    <property type="entry name" value="DUF630"/>
</dbReference>
<feature type="region of interest" description="Disordered" evidence="2">
    <location>
        <begin position="82"/>
        <end position="107"/>
    </location>
</feature>
<dbReference type="Proteomes" id="UP001140949">
    <property type="component" value="Unassembled WGS sequence"/>
</dbReference>
<feature type="compositionally biased region" description="Low complexity" evidence="2">
    <location>
        <begin position="84"/>
        <end position="107"/>
    </location>
</feature>
<evidence type="ECO:0000313" key="5">
    <source>
        <dbReference type="EMBL" id="KAJ6808713.1"/>
    </source>
</evidence>
<name>A0AAX6EXH6_IRIPA</name>